<dbReference type="SUPFAM" id="SSF51971">
    <property type="entry name" value="Nucleotide-binding domain"/>
    <property type="match status" value="1"/>
</dbReference>
<feature type="compositionally biased region" description="Low complexity" evidence="5">
    <location>
        <begin position="58"/>
        <end position="70"/>
    </location>
</feature>
<feature type="region of interest" description="Disordered" evidence="5">
    <location>
        <begin position="48"/>
        <end position="77"/>
    </location>
</feature>
<proteinExistence type="predicted"/>
<dbReference type="InterPro" id="IPR036188">
    <property type="entry name" value="FAD/NAD-bd_sf"/>
</dbReference>
<sequence length="130" mass="13507">MPHPAVAEAGQRKPRISVAGGGLGGLVSTLVAKRRGFEVQMFEKHLSAIRGEGHETRSPCSTPSTPTSPARSPPPTYASWAIASTASPTASPANGMHSALALCNWSWSDFSFVGGFRLSVSLTGLPSLTC</sequence>
<dbReference type="InParanoid" id="A0A804IJI7"/>
<evidence type="ECO:0000256" key="1">
    <source>
        <dbReference type="ARBA" id="ARBA00001974"/>
    </source>
</evidence>
<dbReference type="PANTHER" id="PTHR46496">
    <property type="match status" value="1"/>
</dbReference>
<gene>
    <name evidence="6" type="ORF">GSMUA_106000.1</name>
</gene>
<reference evidence="6" key="1">
    <citation type="submission" date="2021-03" db="EMBL/GenBank/DDBJ databases">
        <authorList>
            <consortium name="Genoscope - CEA"/>
            <person name="William W."/>
        </authorList>
    </citation>
    <scope>NUCLEOTIDE SEQUENCE</scope>
    <source>
        <strain evidence="6">Doubled-haploid Pahang</strain>
    </source>
</reference>
<reference evidence="7" key="2">
    <citation type="submission" date="2021-05" db="UniProtKB">
        <authorList>
            <consortium name="EnsemblPlants"/>
        </authorList>
    </citation>
    <scope>IDENTIFICATION</scope>
    <source>
        <strain evidence="7">subsp. malaccensis</strain>
    </source>
</reference>
<evidence type="ECO:0000256" key="5">
    <source>
        <dbReference type="SAM" id="MobiDB-lite"/>
    </source>
</evidence>
<keyword evidence="2" id="KW-0285">Flavoprotein</keyword>
<name>A0A804IJI7_MUSAM</name>
<evidence type="ECO:0000256" key="4">
    <source>
        <dbReference type="ARBA" id="ARBA00023002"/>
    </source>
</evidence>
<dbReference type="PANTHER" id="PTHR46496:SF1">
    <property type="entry name" value="ZEAXANTHIN EPOXIDASE, CHLOROPLASTIC"/>
    <property type="match status" value="1"/>
</dbReference>
<keyword evidence="4" id="KW-0560">Oxidoreductase</keyword>
<dbReference type="GO" id="GO:0016491">
    <property type="term" value="F:oxidoreductase activity"/>
    <property type="evidence" value="ECO:0007669"/>
    <property type="project" value="UniProtKB-KW"/>
</dbReference>
<evidence type="ECO:0000313" key="6">
    <source>
        <dbReference type="EMBL" id="CAG1840806.1"/>
    </source>
</evidence>
<organism evidence="7 8">
    <name type="scientific">Musa acuminata subsp. malaccensis</name>
    <name type="common">Wild banana</name>
    <name type="synonym">Musa malaccensis</name>
    <dbReference type="NCBI Taxonomy" id="214687"/>
    <lineage>
        <taxon>Eukaryota</taxon>
        <taxon>Viridiplantae</taxon>
        <taxon>Streptophyta</taxon>
        <taxon>Embryophyta</taxon>
        <taxon>Tracheophyta</taxon>
        <taxon>Spermatophyta</taxon>
        <taxon>Magnoliopsida</taxon>
        <taxon>Liliopsida</taxon>
        <taxon>Zingiberales</taxon>
        <taxon>Musaceae</taxon>
        <taxon>Musa</taxon>
    </lineage>
</organism>
<comment type="cofactor">
    <cofactor evidence="1">
        <name>FAD</name>
        <dbReference type="ChEBI" id="CHEBI:57692"/>
    </cofactor>
</comment>
<dbReference type="Gramene" id="Ma04_t00620.1">
    <property type="protein sequence ID" value="Ma04_p00620.1"/>
    <property type="gene ID" value="Ma04_g00620"/>
</dbReference>
<dbReference type="EnsemblPlants" id="Ma04_t00620.1">
    <property type="protein sequence ID" value="Ma04_p00620.1"/>
    <property type="gene ID" value="Ma04_g00620"/>
</dbReference>
<dbReference type="Gene3D" id="3.50.50.60">
    <property type="entry name" value="FAD/NAD(P)-binding domain"/>
    <property type="match status" value="1"/>
</dbReference>
<keyword evidence="3" id="KW-0274">FAD</keyword>
<dbReference type="Proteomes" id="UP000012960">
    <property type="component" value="Unplaced"/>
</dbReference>
<evidence type="ECO:0000313" key="7">
    <source>
        <dbReference type="EnsemblPlants" id="Ma04_p00620.1"/>
    </source>
</evidence>
<evidence type="ECO:0000256" key="2">
    <source>
        <dbReference type="ARBA" id="ARBA00022630"/>
    </source>
</evidence>
<accession>A0A804IJI7</accession>
<evidence type="ECO:0000313" key="8">
    <source>
        <dbReference type="Proteomes" id="UP000012960"/>
    </source>
</evidence>
<keyword evidence="8" id="KW-1185">Reference proteome</keyword>
<dbReference type="EMBL" id="HG996469">
    <property type="protein sequence ID" value="CAG1840806.1"/>
    <property type="molecule type" value="Genomic_DNA"/>
</dbReference>
<protein>
    <submittedName>
        <fullName evidence="6">(wild Malaysian banana) hypothetical protein</fullName>
    </submittedName>
</protein>
<evidence type="ECO:0000256" key="3">
    <source>
        <dbReference type="ARBA" id="ARBA00022827"/>
    </source>
</evidence>
<dbReference type="AlphaFoldDB" id="A0A804IJI7"/>
<feature type="compositionally biased region" description="Basic and acidic residues" evidence="5">
    <location>
        <begin position="48"/>
        <end position="57"/>
    </location>
</feature>